<keyword evidence="2" id="KW-0472">Membrane</keyword>
<proteinExistence type="predicted"/>
<protein>
    <submittedName>
        <fullName evidence="3">Uncharacterized protein</fullName>
    </submittedName>
</protein>
<feature type="transmembrane region" description="Helical" evidence="2">
    <location>
        <begin position="377"/>
        <end position="397"/>
    </location>
</feature>
<dbReference type="OrthoDB" id="3256745at2759"/>
<feature type="region of interest" description="Disordered" evidence="1">
    <location>
        <begin position="188"/>
        <end position="220"/>
    </location>
</feature>
<accession>A0A166DPE0</accession>
<evidence type="ECO:0000256" key="2">
    <source>
        <dbReference type="SAM" id="Phobius"/>
    </source>
</evidence>
<feature type="transmembrane region" description="Helical" evidence="2">
    <location>
        <begin position="47"/>
        <end position="75"/>
    </location>
</feature>
<keyword evidence="2" id="KW-0812">Transmembrane</keyword>
<evidence type="ECO:0000256" key="1">
    <source>
        <dbReference type="SAM" id="MobiDB-lite"/>
    </source>
</evidence>
<feature type="transmembrane region" description="Helical" evidence="2">
    <location>
        <begin position="12"/>
        <end position="35"/>
    </location>
</feature>
<gene>
    <name evidence="3" type="ORF">FIBSPDRAFT_896154</name>
</gene>
<feature type="compositionally biased region" description="Low complexity" evidence="1">
    <location>
        <begin position="286"/>
        <end position="296"/>
    </location>
</feature>
<keyword evidence="2" id="KW-1133">Transmembrane helix</keyword>
<feature type="region of interest" description="Disordered" evidence="1">
    <location>
        <begin position="276"/>
        <end position="296"/>
    </location>
</feature>
<feature type="transmembrane region" description="Helical" evidence="2">
    <location>
        <begin position="409"/>
        <end position="428"/>
    </location>
</feature>
<evidence type="ECO:0000313" key="4">
    <source>
        <dbReference type="Proteomes" id="UP000076532"/>
    </source>
</evidence>
<keyword evidence="4" id="KW-1185">Reference proteome</keyword>
<name>A0A166DPE0_9AGAM</name>
<dbReference type="Proteomes" id="UP000076532">
    <property type="component" value="Unassembled WGS sequence"/>
</dbReference>
<reference evidence="3 4" key="1">
    <citation type="journal article" date="2016" name="Mol. Biol. Evol.">
        <title>Comparative Genomics of Early-Diverging Mushroom-Forming Fungi Provides Insights into the Origins of Lignocellulose Decay Capabilities.</title>
        <authorList>
            <person name="Nagy L.G."/>
            <person name="Riley R."/>
            <person name="Tritt A."/>
            <person name="Adam C."/>
            <person name="Daum C."/>
            <person name="Floudas D."/>
            <person name="Sun H."/>
            <person name="Yadav J.S."/>
            <person name="Pangilinan J."/>
            <person name="Larsson K.H."/>
            <person name="Matsuura K."/>
            <person name="Barry K."/>
            <person name="Labutti K."/>
            <person name="Kuo R."/>
            <person name="Ohm R.A."/>
            <person name="Bhattacharya S.S."/>
            <person name="Shirouzu T."/>
            <person name="Yoshinaga Y."/>
            <person name="Martin F.M."/>
            <person name="Grigoriev I.V."/>
            <person name="Hibbett D.S."/>
        </authorList>
    </citation>
    <scope>NUCLEOTIDE SEQUENCE [LARGE SCALE GENOMIC DNA]</scope>
    <source>
        <strain evidence="3 4">CBS 109695</strain>
    </source>
</reference>
<sequence>MMLFAQSVGRLWAPLLYCLGVTVMEVTFCLGMIWQMNPYLMPKAFCITQIAVFGFCSFFITGVIATFTYATACTVFRATSKNQITDSTLSYRHGYIIPILVLPLIASAGQMTAVIMLDAAQPTNDMHCDASPIWIRFLGYAGLPAVAAIPCFLLASVAAWKLFKAHKITQSIRNPYSNDSLTFAPIQTRAKRDKSPTHPHDAAGTQDIRRQTPSPNALSPQAIPMALIPSRAPLDPNYPTRKFHLPIGASVSPEYPSPLTIPDTSMGRIDDAYEPGTPTSIGPTFASPSHASSHGSVGAHVYENKEDMEMSDSDAYSSMRILKENDSFVGFKHKVFTEEFPPTGGNALKQRELYFSSKLEPGVSGPPQDFMPAIWRLVFFQVSFFSIEILAALSTIIDITANHGAPTPFGTQHVALLLAAWGPCIVFGHTPAIRRRLAGMLCCGRR</sequence>
<organism evidence="3 4">
    <name type="scientific">Athelia psychrophila</name>
    <dbReference type="NCBI Taxonomy" id="1759441"/>
    <lineage>
        <taxon>Eukaryota</taxon>
        <taxon>Fungi</taxon>
        <taxon>Dikarya</taxon>
        <taxon>Basidiomycota</taxon>
        <taxon>Agaricomycotina</taxon>
        <taxon>Agaricomycetes</taxon>
        <taxon>Agaricomycetidae</taxon>
        <taxon>Atheliales</taxon>
        <taxon>Atheliaceae</taxon>
        <taxon>Athelia</taxon>
    </lineage>
</organism>
<feature type="transmembrane region" description="Helical" evidence="2">
    <location>
        <begin position="137"/>
        <end position="163"/>
    </location>
</feature>
<dbReference type="EMBL" id="KV417610">
    <property type="protein sequence ID" value="KZP14931.1"/>
    <property type="molecule type" value="Genomic_DNA"/>
</dbReference>
<feature type="transmembrane region" description="Helical" evidence="2">
    <location>
        <begin position="95"/>
        <end position="117"/>
    </location>
</feature>
<dbReference type="AlphaFoldDB" id="A0A166DPE0"/>
<evidence type="ECO:0000313" key="3">
    <source>
        <dbReference type="EMBL" id="KZP14931.1"/>
    </source>
</evidence>